<evidence type="ECO:0000256" key="6">
    <source>
        <dbReference type="ARBA" id="ARBA00022989"/>
    </source>
</evidence>
<evidence type="ECO:0000313" key="9">
    <source>
        <dbReference type="EMBL" id="SFV56404.1"/>
    </source>
</evidence>
<dbReference type="AlphaFoldDB" id="A0A1W1BSD8"/>
<dbReference type="InterPro" id="IPR037294">
    <property type="entry name" value="ABC_BtuC-like"/>
</dbReference>
<dbReference type="GO" id="GO:0005886">
    <property type="term" value="C:plasma membrane"/>
    <property type="evidence" value="ECO:0007669"/>
    <property type="project" value="UniProtKB-SubCell"/>
</dbReference>
<keyword evidence="4" id="KW-1003">Cell membrane</keyword>
<evidence type="ECO:0000256" key="2">
    <source>
        <dbReference type="ARBA" id="ARBA00007935"/>
    </source>
</evidence>
<evidence type="ECO:0000256" key="8">
    <source>
        <dbReference type="SAM" id="Phobius"/>
    </source>
</evidence>
<dbReference type="SUPFAM" id="SSF81345">
    <property type="entry name" value="ABC transporter involved in vitamin B12 uptake, BtuC"/>
    <property type="match status" value="1"/>
</dbReference>
<dbReference type="Gene3D" id="1.10.3470.10">
    <property type="entry name" value="ABC transporter involved in vitamin B12 uptake, BtuC"/>
    <property type="match status" value="1"/>
</dbReference>
<feature type="transmembrane region" description="Helical" evidence="8">
    <location>
        <begin position="17"/>
        <end position="36"/>
    </location>
</feature>
<evidence type="ECO:0000256" key="7">
    <source>
        <dbReference type="ARBA" id="ARBA00023136"/>
    </source>
</evidence>
<evidence type="ECO:0000256" key="3">
    <source>
        <dbReference type="ARBA" id="ARBA00022448"/>
    </source>
</evidence>
<gene>
    <name evidence="9" type="ORF">MNB_SV-13-121</name>
</gene>
<keyword evidence="7 8" id="KW-0472">Membrane</keyword>
<evidence type="ECO:0000256" key="5">
    <source>
        <dbReference type="ARBA" id="ARBA00022692"/>
    </source>
</evidence>
<reference evidence="9" key="1">
    <citation type="submission" date="2016-10" db="EMBL/GenBank/DDBJ databases">
        <authorList>
            <person name="de Groot N.N."/>
        </authorList>
    </citation>
    <scope>NUCLEOTIDE SEQUENCE</scope>
</reference>
<comment type="subcellular location">
    <subcellularLocation>
        <location evidence="1">Cell membrane</location>
        <topology evidence="1">Multi-pass membrane protein</topology>
    </subcellularLocation>
</comment>
<name>A0A1W1BSD8_9ZZZZ</name>
<dbReference type="InterPro" id="IPR000522">
    <property type="entry name" value="ABC_transptr_permease_BtuC"/>
</dbReference>
<dbReference type="Pfam" id="PF01032">
    <property type="entry name" value="FecCD"/>
    <property type="match status" value="1"/>
</dbReference>
<protein>
    <submittedName>
        <fullName evidence="9">Vitamin B12 ABC transporter, permease component BtuC</fullName>
    </submittedName>
</protein>
<sequence>MVTSDLIARNLGSSSDIPIGIITAFLGAPFFIYLIMKKR</sequence>
<keyword evidence="6 8" id="KW-1133">Transmembrane helix</keyword>
<dbReference type="EMBL" id="FPHM01000036">
    <property type="protein sequence ID" value="SFV56404.1"/>
    <property type="molecule type" value="Genomic_DNA"/>
</dbReference>
<evidence type="ECO:0000256" key="4">
    <source>
        <dbReference type="ARBA" id="ARBA00022475"/>
    </source>
</evidence>
<proteinExistence type="inferred from homology"/>
<keyword evidence="5 8" id="KW-0812">Transmembrane</keyword>
<evidence type="ECO:0000256" key="1">
    <source>
        <dbReference type="ARBA" id="ARBA00004651"/>
    </source>
</evidence>
<organism evidence="9">
    <name type="scientific">hydrothermal vent metagenome</name>
    <dbReference type="NCBI Taxonomy" id="652676"/>
    <lineage>
        <taxon>unclassified sequences</taxon>
        <taxon>metagenomes</taxon>
        <taxon>ecological metagenomes</taxon>
    </lineage>
</organism>
<comment type="similarity">
    <text evidence="2">Belongs to the binding-protein-dependent transport system permease family. FecCD subfamily.</text>
</comment>
<keyword evidence="3" id="KW-0813">Transport</keyword>
<dbReference type="GO" id="GO:0022857">
    <property type="term" value="F:transmembrane transporter activity"/>
    <property type="evidence" value="ECO:0007669"/>
    <property type="project" value="InterPro"/>
</dbReference>
<accession>A0A1W1BSD8</accession>